<dbReference type="Proteomes" id="UP000789920">
    <property type="component" value="Unassembled WGS sequence"/>
</dbReference>
<sequence length="294" mass="33752">KELCNSAFLLHYDQYKDKILDDGRIETIFVNHVVNNLVKGLSDDLMVLRTYKLEGSDYDSNVKVIENSVVEKPEPFVVYVVNDDSIVNALSFGVSRKILIFTGMLKAINYDEEFISVILSHEIGHVLQRHSGETLGFNQMMYILSDTLRTLLWFPFLAALGPFINEYINVMAQNLITAYGATKYNQKEEKEADFVGLQLMALSGYHPGKAVELWSYLAINKDQMALEDLPEIYSSHPSEYTRAQYLSEVLPDAHKIYEEVIKNKGKAIPFNFKEIMDKPNETVQNRPWFTIKLF</sequence>
<accession>A0ACA9QLW4</accession>
<comment type="caution">
    <text evidence="1">The sequence shown here is derived from an EMBL/GenBank/DDBJ whole genome shotgun (WGS) entry which is preliminary data.</text>
</comment>
<gene>
    <name evidence="1" type="ORF">RPERSI_LOCUS14432</name>
</gene>
<proteinExistence type="predicted"/>
<name>A0ACA9QLW4_9GLOM</name>
<keyword evidence="2" id="KW-1185">Reference proteome</keyword>
<protein>
    <submittedName>
        <fullName evidence="1">5206_t:CDS:1</fullName>
    </submittedName>
</protein>
<dbReference type="EMBL" id="CAJVQC010033222">
    <property type="protein sequence ID" value="CAG8753407.1"/>
    <property type="molecule type" value="Genomic_DNA"/>
</dbReference>
<feature type="non-terminal residue" evidence="1">
    <location>
        <position position="1"/>
    </location>
</feature>
<evidence type="ECO:0000313" key="1">
    <source>
        <dbReference type="EMBL" id="CAG8753407.1"/>
    </source>
</evidence>
<organism evidence="1 2">
    <name type="scientific">Racocetra persica</name>
    <dbReference type="NCBI Taxonomy" id="160502"/>
    <lineage>
        <taxon>Eukaryota</taxon>
        <taxon>Fungi</taxon>
        <taxon>Fungi incertae sedis</taxon>
        <taxon>Mucoromycota</taxon>
        <taxon>Glomeromycotina</taxon>
        <taxon>Glomeromycetes</taxon>
        <taxon>Diversisporales</taxon>
        <taxon>Gigasporaceae</taxon>
        <taxon>Racocetra</taxon>
    </lineage>
</organism>
<reference evidence="1" key="1">
    <citation type="submission" date="2021-06" db="EMBL/GenBank/DDBJ databases">
        <authorList>
            <person name="Kallberg Y."/>
            <person name="Tangrot J."/>
            <person name="Rosling A."/>
        </authorList>
    </citation>
    <scope>NUCLEOTIDE SEQUENCE</scope>
    <source>
        <strain evidence="1">MA461A</strain>
    </source>
</reference>
<evidence type="ECO:0000313" key="2">
    <source>
        <dbReference type="Proteomes" id="UP000789920"/>
    </source>
</evidence>